<accession>A0A3S3QUJ1</accession>
<comment type="cofactor">
    <cofactor evidence="1 6">
        <name>Mg(2+)</name>
        <dbReference type="ChEBI" id="CHEBI:18420"/>
    </cofactor>
</comment>
<evidence type="ECO:0000256" key="3">
    <source>
        <dbReference type="ARBA" id="ARBA00022723"/>
    </source>
</evidence>
<dbReference type="GO" id="GO:0046872">
    <property type="term" value="F:metal ion binding"/>
    <property type="evidence" value="ECO:0007669"/>
    <property type="project" value="UniProtKB-KW"/>
</dbReference>
<dbReference type="GO" id="GO:0000103">
    <property type="term" value="P:sulfate assimilation"/>
    <property type="evidence" value="ECO:0007669"/>
    <property type="project" value="TreeGrafter"/>
</dbReference>
<dbReference type="InterPro" id="IPR000760">
    <property type="entry name" value="Inositol_monophosphatase-like"/>
</dbReference>
<evidence type="ECO:0000256" key="5">
    <source>
        <dbReference type="ARBA" id="ARBA00022842"/>
    </source>
</evidence>
<reference evidence="7 8" key="1">
    <citation type="journal article" date="2019" name="Nat. Plants">
        <title>Stout camphor tree genome fills gaps in understanding of flowering plant genome evolution.</title>
        <authorList>
            <person name="Chaw S.M."/>
            <person name="Liu Y.C."/>
            <person name="Wu Y.W."/>
            <person name="Wang H.Y."/>
            <person name="Lin C.I."/>
            <person name="Wu C.S."/>
            <person name="Ke H.M."/>
            <person name="Chang L.Y."/>
            <person name="Hsu C.Y."/>
            <person name="Yang H.T."/>
            <person name="Sudianto E."/>
            <person name="Hsu M.H."/>
            <person name="Wu K.P."/>
            <person name="Wang L.N."/>
            <person name="Leebens-Mack J.H."/>
            <person name="Tsai I.J."/>
        </authorList>
    </citation>
    <scope>NUCLEOTIDE SEQUENCE [LARGE SCALE GENOMIC DNA]</scope>
    <source>
        <strain evidence="8">cv. Chaw 1501</strain>
        <tissue evidence="7">Young leaves</tissue>
    </source>
</reference>
<dbReference type="OrthoDB" id="411145at2759"/>
<comment type="caution">
    <text evidence="7">The sequence shown here is derived from an EMBL/GenBank/DDBJ whole genome shotgun (WGS) entry which is preliminary data.</text>
</comment>
<dbReference type="GO" id="GO:0008441">
    <property type="term" value="F:3'(2'),5'-bisphosphate nucleotidase activity"/>
    <property type="evidence" value="ECO:0007669"/>
    <property type="project" value="TreeGrafter"/>
</dbReference>
<dbReference type="SUPFAM" id="SSF56655">
    <property type="entry name" value="Carbohydrate phosphatase"/>
    <property type="match status" value="1"/>
</dbReference>
<name>A0A3S3QUJ1_9MAGN</name>
<dbReference type="PANTHER" id="PTHR43200">
    <property type="entry name" value="PHOSPHATASE"/>
    <property type="match status" value="1"/>
</dbReference>
<gene>
    <name evidence="7" type="ORF">CKAN_01984700</name>
</gene>
<dbReference type="PROSITE" id="PS00629">
    <property type="entry name" value="IMP_1"/>
    <property type="match status" value="1"/>
</dbReference>
<dbReference type="Proteomes" id="UP000283530">
    <property type="component" value="Unassembled WGS sequence"/>
</dbReference>
<dbReference type="Gene3D" id="3.30.540.10">
    <property type="entry name" value="Fructose-1,6-Bisphosphatase, subunit A, domain 1"/>
    <property type="match status" value="1"/>
</dbReference>
<evidence type="ECO:0000256" key="6">
    <source>
        <dbReference type="PIRSR" id="PIRSR600760-2"/>
    </source>
</evidence>
<dbReference type="Pfam" id="PF00459">
    <property type="entry name" value="Inositol_P"/>
    <property type="match status" value="1"/>
</dbReference>
<keyword evidence="3 6" id="KW-0479">Metal-binding</keyword>
<feature type="binding site" evidence="6">
    <location>
        <position position="209"/>
    </location>
    <ligand>
        <name>Mg(2+)</name>
        <dbReference type="ChEBI" id="CHEBI:18420"/>
        <label>1</label>
        <note>catalytic</note>
    </ligand>
</feature>
<feature type="binding site" evidence="6">
    <location>
        <position position="206"/>
    </location>
    <ligand>
        <name>Mg(2+)</name>
        <dbReference type="ChEBI" id="CHEBI:18420"/>
        <label>1</label>
        <note>catalytic</note>
    </ligand>
</feature>
<evidence type="ECO:0000313" key="7">
    <source>
        <dbReference type="EMBL" id="RWR90737.1"/>
    </source>
</evidence>
<organism evidence="7 8">
    <name type="scientific">Cinnamomum micranthum f. kanehirae</name>
    <dbReference type="NCBI Taxonomy" id="337451"/>
    <lineage>
        <taxon>Eukaryota</taxon>
        <taxon>Viridiplantae</taxon>
        <taxon>Streptophyta</taxon>
        <taxon>Embryophyta</taxon>
        <taxon>Tracheophyta</taxon>
        <taxon>Spermatophyta</taxon>
        <taxon>Magnoliopsida</taxon>
        <taxon>Magnoliidae</taxon>
        <taxon>Laurales</taxon>
        <taxon>Lauraceae</taxon>
        <taxon>Cinnamomum</taxon>
    </lineage>
</organism>
<evidence type="ECO:0000313" key="8">
    <source>
        <dbReference type="Proteomes" id="UP000283530"/>
    </source>
</evidence>
<dbReference type="AlphaFoldDB" id="A0A3S3QUJ1"/>
<keyword evidence="4" id="KW-0378">Hydrolase</keyword>
<comment type="similarity">
    <text evidence="2">Belongs to the inositol monophosphatase superfamily.</text>
</comment>
<dbReference type="EMBL" id="QPKB01000008">
    <property type="protein sequence ID" value="RWR90737.1"/>
    <property type="molecule type" value="Genomic_DNA"/>
</dbReference>
<keyword evidence="5 6" id="KW-0460">Magnesium</keyword>
<protein>
    <submittedName>
        <fullName evidence="7">PAP-specific phosphatase HAL2-like protein</fullName>
    </submittedName>
</protein>
<sequence>MSMHVPCGTTHAPKLPVCILTSIAFKRYKRPWPKDVGFPFFSGNLSSLTKLGLSEIASPFLGSHQSPQMEAQMGISIPEGEKYSKKLDVAVRVVQMACCICQGVQESLIQSSNGLIKPKEDDSPVTVADWSVQPTVSWVLAECFGSRNASIVAEEDVQTLSKADAAGILESVVNTVNECLSEAPILEAIGRCNSNGGPKGRHWVLDPVDGTSRFVRGDQYAIALAMIEDGEVLLGVLGCPNYPMKKEWLNYHHCYYRFMSKLSPPTAESWDKGCVIYAQRGSQKAWMQPLIHDGKKVVGPNSPALATFCEPVEKANSSHSFTAGLARSVGLRCFLYHLHCYFKSNQMLYAKFGQLCVYHSQISSWPSHTVVIEIEAILTPR</sequence>
<evidence type="ECO:0000256" key="1">
    <source>
        <dbReference type="ARBA" id="ARBA00001946"/>
    </source>
</evidence>
<feature type="binding site" evidence="6">
    <location>
        <position position="154"/>
    </location>
    <ligand>
        <name>Mg(2+)</name>
        <dbReference type="ChEBI" id="CHEBI:18420"/>
        <label>1</label>
        <note>catalytic</note>
    </ligand>
</feature>
<dbReference type="InterPro" id="IPR051090">
    <property type="entry name" value="Inositol_monoP_superfamily"/>
</dbReference>
<proteinExistence type="inferred from homology"/>
<evidence type="ECO:0000256" key="2">
    <source>
        <dbReference type="ARBA" id="ARBA00009759"/>
    </source>
</evidence>
<dbReference type="STRING" id="337451.A0A3S3QUJ1"/>
<evidence type="ECO:0000256" key="4">
    <source>
        <dbReference type="ARBA" id="ARBA00022801"/>
    </source>
</evidence>
<dbReference type="InterPro" id="IPR020583">
    <property type="entry name" value="Inositol_monoP_metal-BS"/>
</dbReference>
<keyword evidence="8" id="KW-1185">Reference proteome</keyword>
<dbReference type="PANTHER" id="PTHR43200:SF17">
    <property type="entry name" value="3'(2'),5'-BISPHOSPHATE NUCLEOTIDASE"/>
    <property type="match status" value="1"/>
</dbReference>